<evidence type="ECO:0000313" key="2">
    <source>
        <dbReference type="Proteomes" id="UP000251135"/>
    </source>
</evidence>
<protein>
    <submittedName>
        <fullName evidence="1">Uncharacterized protein</fullName>
    </submittedName>
</protein>
<sequence length="247" mass="29200">MDSFKNKSTNKIAQDIINCFKEGSKANIISIKNNKRKIMIRRYAEHVKKTPHLLLLEQSKIETQEWQIAYADVTLIKKNDEEDYKYIGFDIHFNLIEGIIYKRIFINFSFHALIRVIERCNIQELSTPDKVKKFLSSMIKPILLRCLSMYEDMYEELSIYKSDDTIEKNKIFEKRESYIITNNLFMPIVMEIGKNPSGKIAFGFTIKTVMPDTYNGAKKTIKEKERKHLKEKIFDYSYLLVPYAHLL</sequence>
<reference evidence="1 2" key="1">
    <citation type="submission" date="2017-02" db="EMBL/GenBank/DDBJ databases">
        <title>Arcobacter caeni sp. nov, a new Arcobacter species isolated from reclaimed water.</title>
        <authorList>
            <person name="Figueras M.J."/>
            <person name="Perez-Cataluna A."/>
            <person name="Salas-Masso N."/>
        </authorList>
    </citation>
    <scope>NUCLEOTIDE SEQUENCE [LARGE SCALE GENOMIC DNA]</scope>
    <source>
        <strain evidence="1 2">RW17-10</strain>
    </source>
</reference>
<name>A0A363D2A5_9BACT</name>
<dbReference type="AlphaFoldDB" id="A0A363D2A5"/>
<gene>
    <name evidence="1" type="ORF">B0174_03925</name>
</gene>
<organism evidence="1 2">
    <name type="scientific">Arcobacter caeni</name>
    <dbReference type="NCBI Taxonomy" id="1912877"/>
    <lineage>
        <taxon>Bacteria</taxon>
        <taxon>Pseudomonadati</taxon>
        <taxon>Campylobacterota</taxon>
        <taxon>Epsilonproteobacteria</taxon>
        <taxon>Campylobacterales</taxon>
        <taxon>Arcobacteraceae</taxon>
        <taxon>Arcobacter</taxon>
    </lineage>
</organism>
<dbReference type="EMBL" id="MUXE01000004">
    <property type="protein sequence ID" value="PUE65478.1"/>
    <property type="molecule type" value="Genomic_DNA"/>
</dbReference>
<dbReference type="Proteomes" id="UP000251135">
    <property type="component" value="Unassembled WGS sequence"/>
</dbReference>
<proteinExistence type="predicted"/>
<accession>A0A363D2A5</accession>
<comment type="caution">
    <text evidence="1">The sequence shown here is derived from an EMBL/GenBank/DDBJ whole genome shotgun (WGS) entry which is preliminary data.</text>
</comment>
<keyword evidence="2" id="KW-1185">Reference proteome</keyword>
<evidence type="ECO:0000313" key="1">
    <source>
        <dbReference type="EMBL" id="PUE65478.1"/>
    </source>
</evidence>